<accession>A0A6G1CAQ4</accession>
<dbReference type="Proteomes" id="UP000479710">
    <property type="component" value="Unassembled WGS sequence"/>
</dbReference>
<protein>
    <submittedName>
        <fullName evidence="1">Uncharacterized protein</fullName>
    </submittedName>
</protein>
<sequence length="79" mass="8932">MGKAEEEQVPHLTLVPVEKQPQKVAIDLINAIREIKTSANEKKRNFTETVEAHVMLGVDPRRGYQPTFIVAFTSTYALH</sequence>
<dbReference type="AlphaFoldDB" id="A0A6G1CAQ4"/>
<dbReference type="EMBL" id="SPHZ02000010">
    <property type="protein sequence ID" value="KAF0897240.1"/>
    <property type="molecule type" value="Genomic_DNA"/>
</dbReference>
<evidence type="ECO:0000313" key="1">
    <source>
        <dbReference type="EMBL" id="KAF0897240.1"/>
    </source>
</evidence>
<reference evidence="1 2" key="1">
    <citation type="submission" date="2019-11" db="EMBL/GenBank/DDBJ databases">
        <title>Whole genome sequence of Oryza granulata.</title>
        <authorList>
            <person name="Li W."/>
        </authorList>
    </citation>
    <scope>NUCLEOTIDE SEQUENCE [LARGE SCALE GENOMIC DNA]</scope>
    <source>
        <strain evidence="2">cv. Menghai</strain>
        <tissue evidence="1">Leaf</tissue>
    </source>
</reference>
<proteinExistence type="predicted"/>
<name>A0A6G1CAQ4_9ORYZ</name>
<evidence type="ECO:0000313" key="2">
    <source>
        <dbReference type="Proteomes" id="UP000479710"/>
    </source>
</evidence>
<keyword evidence="2" id="KW-1185">Reference proteome</keyword>
<comment type="caution">
    <text evidence="1">The sequence shown here is derived from an EMBL/GenBank/DDBJ whole genome shotgun (WGS) entry which is preliminary data.</text>
</comment>
<dbReference type="OrthoDB" id="1747252at2759"/>
<dbReference type="Gene3D" id="3.30.190.20">
    <property type="match status" value="1"/>
</dbReference>
<organism evidence="1 2">
    <name type="scientific">Oryza meyeriana var. granulata</name>
    <dbReference type="NCBI Taxonomy" id="110450"/>
    <lineage>
        <taxon>Eukaryota</taxon>
        <taxon>Viridiplantae</taxon>
        <taxon>Streptophyta</taxon>
        <taxon>Embryophyta</taxon>
        <taxon>Tracheophyta</taxon>
        <taxon>Spermatophyta</taxon>
        <taxon>Magnoliopsida</taxon>
        <taxon>Liliopsida</taxon>
        <taxon>Poales</taxon>
        <taxon>Poaceae</taxon>
        <taxon>BOP clade</taxon>
        <taxon>Oryzoideae</taxon>
        <taxon>Oryzeae</taxon>
        <taxon>Oryzinae</taxon>
        <taxon>Oryza</taxon>
        <taxon>Oryza meyeriana</taxon>
    </lineage>
</organism>
<gene>
    <name evidence="1" type="ORF">E2562_034709</name>
</gene>